<dbReference type="OrthoDB" id="112742at2"/>
<dbReference type="RefSeq" id="WP_129836245.1">
    <property type="nucleotide sequence ID" value="NZ_CP035704.1"/>
</dbReference>
<accession>A0A411HPC9</accession>
<protein>
    <submittedName>
        <fullName evidence="2">Transporter</fullName>
    </submittedName>
</protein>
<reference evidence="2 3" key="1">
    <citation type="submission" date="2019-01" db="EMBL/GenBank/DDBJ databases">
        <title>Pseudolysobacter antarctica gen. nov., sp. nov., isolated from Fildes Peninsula, Antarctica.</title>
        <authorList>
            <person name="Wei Z."/>
            <person name="Peng F."/>
        </authorList>
    </citation>
    <scope>NUCLEOTIDE SEQUENCE [LARGE SCALE GENOMIC DNA]</scope>
    <source>
        <strain evidence="2 3">AQ6-296</strain>
    </source>
</reference>
<organism evidence="2 3">
    <name type="scientific">Pseudolysobacter antarcticus</name>
    <dbReference type="NCBI Taxonomy" id="2511995"/>
    <lineage>
        <taxon>Bacteria</taxon>
        <taxon>Pseudomonadati</taxon>
        <taxon>Pseudomonadota</taxon>
        <taxon>Gammaproteobacteria</taxon>
        <taxon>Lysobacterales</taxon>
        <taxon>Rhodanobacteraceae</taxon>
        <taxon>Pseudolysobacter</taxon>
    </lineage>
</organism>
<keyword evidence="3" id="KW-1185">Reference proteome</keyword>
<keyword evidence="1" id="KW-0732">Signal</keyword>
<evidence type="ECO:0000313" key="2">
    <source>
        <dbReference type="EMBL" id="QBB72358.1"/>
    </source>
</evidence>
<name>A0A411HPC9_9GAMM</name>
<sequence>MTFFAQRIGVRLVLLLVASLAVDHAHAEDEPSATPYRPTISNPADLSAPGYIEFEGGLQRILAADDSRRDSVPYLFKYAFSDTSGILLGGDAHIAQTFPGGSSLNGLGDTFLEWKQRFPLSADTALGFEAGFQSPTSRNGLGYGKTNYLFNAILSTNFGTNHIDLNAGAVRIGDAIPGTSRIQQTWAASLSRPFNEQLGGAVELSGTHQTSAGSTSELLAAINYNASPRVVFDTGFAYQLNHAAHDRTFFAGVTWLIGKPF</sequence>
<feature type="chain" id="PRO_5019426012" evidence="1">
    <location>
        <begin position="28"/>
        <end position="261"/>
    </location>
</feature>
<dbReference type="EMBL" id="CP035704">
    <property type="protein sequence ID" value="QBB72358.1"/>
    <property type="molecule type" value="Genomic_DNA"/>
</dbReference>
<gene>
    <name evidence="2" type="ORF">ELE36_19390</name>
</gene>
<dbReference type="Proteomes" id="UP000291562">
    <property type="component" value="Chromosome"/>
</dbReference>
<dbReference type="AlphaFoldDB" id="A0A411HPC9"/>
<proteinExistence type="predicted"/>
<evidence type="ECO:0000256" key="1">
    <source>
        <dbReference type="SAM" id="SignalP"/>
    </source>
</evidence>
<evidence type="ECO:0000313" key="3">
    <source>
        <dbReference type="Proteomes" id="UP000291562"/>
    </source>
</evidence>
<feature type="signal peptide" evidence="1">
    <location>
        <begin position="1"/>
        <end position="27"/>
    </location>
</feature>
<dbReference type="KEGG" id="xbc:ELE36_19390"/>